<dbReference type="RefSeq" id="XP_007838357.1">
    <property type="nucleotide sequence ID" value="XM_007840166.1"/>
</dbReference>
<gene>
    <name evidence="1" type="ORF">PFICI_11585</name>
</gene>
<sequence length="292" mass="32782">MAKHLFVQKIATLEGYKGVDIAQAFFDVTLQNVDARLINLEKLFSIASPPPMLDVTWESLEFRAKRLWQYLPRQALVVTVDRDDQAQGSSVTPEALRKVLIRLDPSPLLSREPEKKKKKRTATDKLDEYTKHDEAATAAIDEEDFDLAYEAQKLCHAAGKRGLAIVDPIKDLDYLYAAAVDLTISFETNRRHPNIRPPGMPPGMMGPGMPPPMRPPVHPFGKPPKPCCGCCSCYCHSPSPRIIDVDVKKKKRITGGFFRFGWLRNLFRRKKTTDYDSDTASYTSSSASSTIV</sequence>
<dbReference type="EMBL" id="KI912117">
    <property type="protein sequence ID" value="ETS76198.1"/>
    <property type="molecule type" value="Genomic_DNA"/>
</dbReference>
<name>W3WQS7_PESFW</name>
<dbReference type="Proteomes" id="UP000030651">
    <property type="component" value="Unassembled WGS sequence"/>
</dbReference>
<protein>
    <submittedName>
        <fullName evidence="1">Uncharacterized protein</fullName>
    </submittedName>
</protein>
<dbReference type="HOGENOM" id="CLU_1050023_0_0_1"/>
<dbReference type="GeneID" id="19276598"/>
<dbReference type="OrthoDB" id="5148843at2759"/>
<dbReference type="InParanoid" id="W3WQS7"/>
<proteinExistence type="predicted"/>
<dbReference type="AlphaFoldDB" id="W3WQS7"/>
<dbReference type="eggNOG" id="ENOG502RR58">
    <property type="taxonomic scope" value="Eukaryota"/>
</dbReference>
<dbReference type="KEGG" id="pfy:PFICI_11585"/>
<accession>W3WQS7</accession>
<organism evidence="1 2">
    <name type="scientific">Pestalotiopsis fici (strain W106-1 / CGMCC3.15140)</name>
    <dbReference type="NCBI Taxonomy" id="1229662"/>
    <lineage>
        <taxon>Eukaryota</taxon>
        <taxon>Fungi</taxon>
        <taxon>Dikarya</taxon>
        <taxon>Ascomycota</taxon>
        <taxon>Pezizomycotina</taxon>
        <taxon>Sordariomycetes</taxon>
        <taxon>Xylariomycetidae</taxon>
        <taxon>Amphisphaeriales</taxon>
        <taxon>Sporocadaceae</taxon>
        <taxon>Pestalotiopsis</taxon>
    </lineage>
</organism>
<reference evidence="2" key="1">
    <citation type="journal article" date="2015" name="BMC Genomics">
        <title>Genomic and transcriptomic analysis of the endophytic fungus Pestalotiopsis fici reveals its lifestyle and high potential for synthesis of natural products.</title>
        <authorList>
            <person name="Wang X."/>
            <person name="Zhang X."/>
            <person name="Liu L."/>
            <person name="Xiang M."/>
            <person name="Wang W."/>
            <person name="Sun X."/>
            <person name="Che Y."/>
            <person name="Guo L."/>
            <person name="Liu G."/>
            <person name="Guo L."/>
            <person name="Wang C."/>
            <person name="Yin W.B."/>
            <person name="Stadler M."/>
            <person name="Zhang X."/>
            <person name="Liu X."/>
        </authorList>
    </citation>
    <scope>NUCLEOTIDE SEQUENCE [LARGE SCALE GENOMIC DNA]</scope>
    <source>
        <strain evidence="2">W106-1 / CGMCC3.15140</strain>
    </source>
</reference>
<dbReference type="OMA" id="CHITGYR"/>
<evidence type="ECO:0000313" key="2">
    <source>
        <dbReference type="Proteomes" id="UP000030651"/>
    </source>
</evidence>
<evidence type="ECO:0000313" key="1">
    <source>
        <dbReference type="EMBL" id="ETS76198.1"/>
    </source>
</evidence>
<keyword evidence="2" id="KW-1185">Reference proteome</keyword>